<sequence>MNIFMKVLLLKKFVHFISGLFFLLSFLIYMAIISCTNFYEPYLFEGCSSETWNLIWNTTLYMGPIMVGLGLVYLFSREKK</sequence>
<protein>
    <submittedName>
        <fullName evidence="2">Uncharacterized protein</fullName>
    </submittedName>
</protein>
<reference evidence="2 3" key="1">
    <citation type="journal article" date="2015" name="Nature">
        <title>rRNA introns, odd ribosomes, and small enigmatic genomes across a large radiation of phyla.</title>
        <authorList>
            <person name="Brown C.T."/>
            <person name="Hug L.A."/>
            <person name="Thomas B.C."/>
            <person name="Sharon I."/>
            <person name="Castelle C.J."/>
            <person name="Singh A."/>
            <person name="Wilkins M.J."/>
            <person name="Williams K.H."/>
            <person name="Banfield J.F."/>
        </authorList>
    </citation>
    <scope>NUCLEOTIDE SEQUENCE [LARGE SCALE GENOMIC DNA]</scope>
</reference>
<keyword evidence="1" id="KW-0812">Transmembrane</keyword>
<keyword evidence="1" id="KW-0472">Membrane</keyword>
<dbReference type="AlphaFoldDB" id="A0A0G1H2E7"/>
<proteinExistence type="predicted"/>
<dbReference type="STRING" id="1618647.UW30_C0006G0008"/>
<gene>
    <name evidence="2" type="ORF">UW30_C0006G0008</name>
</gene>
<evidence type="ECO:0000313" key="2">
    <source>
        <dbReference type="EMBL" id="KKT41581.1"/>
    </source>
</evidence>
<feature type="transmembrane region" description="Helical" evidence="1">
    <location>
        <begin position="54"/>
        <end position="75"/>
    </location>
</feature>
<dbReference type="Proteomes" id="UP000034736">
    <property type="component" value="Unassembled WGS sequence"/>
</dbReference>
<accession>A0A0G1H2E7</accession>
<name>A0A0G1H2E7_9BACT</name>
<organism evidence="2 3">
    <name type="scientific">Candidatus Giovannonibacteria bacterium GW2011_GWA2_44_13b</name>
    <dbReference type="NCBI Taxonomy" id="1618647"/>
    <lineage>
        <taxon>Bacteria</taxon>
        <taxon>Candidatus Giovannoniibacteriota</taxon>
    </lineage>
</organism>
<evidence type="ECO:0000313" key="3">
    <source>
        <dbReference type="Proteomes" id="UP000034736"/>
    </source>
</evidence>
<comment type="caution">
    <text evidence="2">The sequence shown here is derived from an EMBL/GenBank/DDBJ whole genome shotgun (WGS) entry which is preliminary data.</text>
</comment>
<dbReference type="EMBL" id="LCHU01000006">
    <property type="protein sequence ID" value="KKT41581.1"/>
    <property type="molecule type" value="Genomic_DNA"/>
</dbReference>
<evidence type="ECO:0000256" key="1">
    <source>
        <dbReference type="SAM" id="Phobius"/>
    </source>
</evidence>
<feature type="transmembrane region" description="Helical" evidence="1">
    <location>
        <begin position="12"/>
        <end position="34"/>
    </location>
</feature>
<dbReference type="PROSITE" id="PS51257">
    <property type="entry name" value="PROKAR_LIPOPROTEIN"/>
    <property type="match status" value="1"/>
</dbReference>
<keyword evidence="1" id="KW-1133">Transmembrane helix</keyword>